<feature type="transmembrane region" description="Helical" evidence="1">
    <location>
        <begin position="59"/>
        <end position="75"/>
    </location>
</feature>
<name>V9H1B7_PEA</name>
<dbReference type="SMR" id="V9H1B7"/>
<dbReference type="AlphaFoldDB" id="V9H1B7"/>
<keyword evidence="2" id="KW-0934">Plastid</keyword>
<keyword evidence="1" id="KW-0812">Transmembrane</keyword>
<organism evidence="2">
    <name type="scientific">Pisum sativum</name>
    <name type="common">Garden pea</name>
    <name type="synonym">Lathyrus oleraceus</name>
    <dbReference type="NCBI Taxonomy" id="3888"/>
    <lineage>
        <taxon>Eukaryota</taxon>
        <taxon>Viridiplantae</taxon>
        <taxon>Streptophyta</taxon>
        <taxon>Embryophyta</taxon>
        <taxon>Tracheophyta</taxon>
        <taxon>Spermatophyta</taxon>
        <taxon>Magnoliopsida</taxon>
        <taxon>eudicotyledons</taxon>
        <taxon>Gunneridae</taxon>
        <taxon>Pentapetalae</taxon>
        <taxon>rosids</taxon>
        <taxon>fabids</taxon>
        <taxon>Fabales</taxon>
        <taxon>Fabaceae</taxon>
        <taxon>Papilionoideae</taxon>
        <taxon>50 kb inversion clade</taxon>
        <taxon>NPAAA clade</taxon>
        <taxon>Hologalegina</taxon>
        <taxon>IRL clade</taxon>
        <taxon>Fabeae</taxon>
        <taxon>Lathyrus</taxon>
    </lineage>
</organism>
<dbReference type="EMBL" id="X01676">
    <property type="protein sequence ID" value="CAA25831.1"/>
    <property type="molecule type" value="Genomic_DNA"/>
</dbReference>
<geneLocation type="chloroplast" evidence="2"/>
<keyword evidence="1" id="KW-1133">Transmembrane helix</keyword>
<sequence>MYTIRLFPWDCSSIGQSTALSRRKLRVRVPSVPMDTNPIKKIKYQWISCMKGNKNKNKISFLTGIPFFLSFLVCLRERFGQRKKKDFLIAS</sequence>
<proteinExistence type="predicted"/>
<accession>V9H1B7</accession>
<protein>
    <submittedName>
        <fullName evidence="2">Uncharacterized protein</fullName>
    </submittedName>
</protein>
<reference evidence="2" key="1">
    <citation type="journal article" date="1984" name="Nucleic Acids Res.">
        <title>Nucleotide sequence of a 1.1 kb fragment of the pea chloroplast genome containing three tRNA genes, one of which is located within an open reading frame of 91 codons.</title>
        <authorList>
            <person name="Rasmussen O.F."/>
            <person name="Stummann B.M."/>
            <person name="Henningsen K.W."/>
        </authorList>
    </citation>
    <scope>NUCLEOTIDE SEQUENCE</scope>
</reference>
<evidence type="ECO:0000256" key="1">
    <source>
        <dbReference type="SAM" id="Phobius"/>
    </source>
</evidence>
<keyword evidence="1" id="KW-0472">Membrane</keyword>
<keyword evidence="2" id="KW-0150">Chloroplast</keyword>
<evidence type="ECO:0000313" key="2">
    <source>
        <dbReference type="EMBL" id="CAA25831.1"/>
    </source>
</evidence>